<proteinExistence type="predicted"/>
<dbReference type="InterPro" id="IPR011006">
    <property type="entry name" value="CheY-like_superfamily"/>
</dbReference>
<name>A0A367F7Q4_9ACTN</name>
<dbReference type="SMART" id="SM00448">
    <property type="entry name" value="REC"/>
    <property type="match status" value="1"/>
</dbReference>
<dbReference type="Pfam" id="PF00072">
    <property type="entry name" value="Response_reg"/>
    <property type="match status" value="1"/>
</dbReference>
<feature type="domain" description="Response regulatory" evidence="7">
    <location>
        <begin position="1"/>
        <end position="118"/>
    </location>
</feature>
<dbReference type="InterPro" id="IPR058245">
    <property type="entry name" value="NreC/VraR/RcsB-like_REC"/>
</dbReference>
<evidence type="ECO:0000256" key="2">
    <source>
        <dbReference type="ARBA" id="ARBA00023015"/>
    </source>
</evidence>
<keyword evidence="2" id="KW-0805">Transcription regulation</keyword>
<dbReference type="InterPro" id="IPR036388">
    <property type="entry name" value="WH-like_DNA-bd_sf"/>
</dbReference>
<dbReference type="PANTHER" id="PTHR43214:SF24">
    <property type="entry name" value="TRANSCRIPTIONAL REGULATORY PROTEIN NARL-RELATED"/>
    <property type="match status" value="1"/>
</dbReference>
<dbReference type="GO" id="GO:0003677">
    <property type="term" value="F:DNA binding"/>
    <property type="evidence" value="ECO:0007669"/>
    <property type="project" value="UniProtKB-KW"/>
</dbReference>
<dbReference type="Proteomes" id="UP000252914">
    <property type="component" value="Unassembled WGS sequence"/>
</dbReference>
<dbReference type="InterPro" id="IPR001789">
    <property type="entry name" value="Sig_transdc_resp-reg_receiver"/>
</dbReference>
<dbReference type="PANTHER" id="PTHR43214">
    <property type="entry name" value="TWO-COMPONENT RESPONSE REGULATOR"/>
    <property type="match status" value="1"/>
</dbReference>
<keyword evidence="9" id="KW-1185">Reference proteome</keyword>
<keyword evidence="1 5" id="KW-0597">Phosphoprotein</keyword>
<keyword evidence="3 8" id="KW-0238">DNA-binding</keyword>
<evidence type="ECO:0000256" key="1">
    <source>
        <dbReference type="ARBA" id="ARBA00022553"/>
    </source>
</evidence>
<dbReference type="InterPro" id="IPR000792">
    <property type="entry name" value="Tscrpt_reg_LuxR_C"/>
</dbReference>
<dbReference type="Gene3D" id="1.10.10.10">
    <property type="entry name" value="Winged helix-like DNA-binding domain superfamily/Winged helix DNA-binding domain"/>
    <property type="match status" value="1"/>
</dbReference>
<reference evidence="8 9" key="1">
    <citation type="submission" date="2018-06" db="EMBL/GenBank/DDBJ databases">
        <title>Streptomyces reniochalinae sp. nov. and Streptomyces diacarnus sp. nov. from marine sponges.</title>
        <authorList>
            <person name="Li L."/>
        </authorList>
    </citation>
    <scope>NUCLEOTIDE SEQUENCE [LARGE SCALE GENOMIC DNA]</scope>
    <source>
        <strain evidence="8 9">LHW51701</strain>
    </source>
</reference>
<evidence type="ECO:0000313" key="8">
    <source>
        <dbReference type="EMBL" id="RCG25697.1"/>
    </source>
</evidence>
<dbReference type="AlphaFoldDB" id="A0A367F7Q4"/>
<evidence type="ECO:0000256" key="3">
    <source>
        <dbReference type="ARBA" id="ARBA00023125"/>
    </source>
</evidence>
<dbReference type="PROSITE" id="PS50110">
    <property type="entry name" value="RESPONSE_REGULATORY"/>
    <property type="match status" value="1"/>
</dbReference>
<accession>A0A367F7Q4</accession>
<dbReference type="SUPFAM" id="SSF52172">
    <property type="entry name" value="CheY-like"/>
    <property type="match status" value="1"/>
</dbReference>
<evidence type="ECO:0000259" key="6">
    <source>
        <dbReference type="PROSITE" id="PS50043"/>
    </source>
</evidence>
<dbReference type="InterPro" id="IPR039420">
    <property type="entry name" value="WalR-like"/>
</dbReference>
<keyword evidence="4" id="KW-0804">Transcription</keyword>
<evidence type="ECO:0000256" key="4">
    <source>
        <dbReference type="ARBA" id="ARBA00023163"/>
    </source>
</evidence>
<sequence>MLAEDSVLLREGLTQILTRFGHEVCAGVGDAPALLDAVAAHDPDAVVTDVRMPPGLRDEGLRAALALRAERPALPVLVLSQYVENSYAAELLATGDGVGYLLKDRVGEVTEFVEALERVVAGGTAIDAEVVRRLLAPDRRPAALRRLTAREHEVLAAMAEGRSNGAIARALVVSEAAVVKHVGSILTKLDLPPAPDDHRRVLAVLAYLRHPERSRGAVPPAAPRT</sequence>
<dbReference type="CDD" id="cd17535">
    <property type="entry name" value="REC_NarL-like"/>
    <property type="match status" value="1"/>
</dbReference>
<feature type="modified residue" description="4-aspartylphosphate" evidence="5">
    <location>
        <position position="49"/>
    </location>
</feature>
<dbReference type="Gene3D" id="3.40.50.2300">
    <property type="match status" value="1"/>
</dbReference>
<dbReference type="GO" id="GO:0006355">
    <property type="term" value="P:regulation of DNA-templated transcription"/>
    <property type="evidence" value="ECO:0007669"/>
    <property type="project" value="InterPro"/>
</dbReference>
<evidence type="ECO:0000259" key="7">
    <source>
        <dbReference type="PROSITE" id="PS50110"/>
    </source>
</evidence>
<dbReference type="PROSITE" id="PS50043">
    <property type="entry name" value="HTH_LUXR_2"/>
    <property type="match status" value="1"/>
</dbReference>
<organism evidence="8 9">
    <name type="scientific">Streptomyces diacarni</name>
    <dbReference type="NCBI Taxonomy" id="2800381"/>
    <lineage>
        <taxon>Bacteria</taxon>
        <taxon>Bacillati</taxon>
        <taxon>Actinomycetota</taxon>
        <taxon>Actinomycetes</taxon>
        <taxon>Kitasatosporales</taxon>
        <taxon>Streptomycetaceae</taxon>
        <taxon>Streptomyces</taxon>
    </lineage>
</organism>
<dbReference type="GO" id="GO:0000160">
    <property type="term" value="P:phosphorelay signal transduction system"/>
    <property type="evidence" value="ECO:0007669"/>
    <property type="project" value="InterPro"/>
</dbReference>
<dbReference type="Pfam" id="PF00196">
    <property type="entry name" value="GerE"/>
    <property type="match status" value="1"/>
</dbReference>
<dbReference type="PRINTS" id="PR00038">
    <property type="entry name" value="HTHLUXR"/>
</dbReference>
<evidence type="ECO:0000313" key="9">
    <source>
        <dbReference type="Proteomes" id="UP000252914"/>
    </source>
</evidence>
<protein>
    <submittedName>
        <fullName evidence="8">DNA-binding response regulator</fullName>
    </submittedName>
</protein>
<evidence type="ECO:0000256" key="5">
    <source>
        <dbReference type="PROSITE-ProRule" id="PRU00169"/>
    </source>
</evidence>
<comment type="caution">
    <text evidence="8">The sequence shown here is derived from an EMBL/GenBank/DDBJ whole genome shotgun (WGS) entry which is preliminary data.</text>
</comment>
<dbReference type="SMART" id="SM00421">
    <property type="entry name" value="HTH_LUXR"/>
    <property type="match status" value="1"/>
</dbReference>
<feature type="domain" description="HTH luxR-type" evidence="6">
    <location>
        <begin position="140"/>
        <end position="211"/>
    </location>
</feature>
<gene>
    <name evidence="8" type="ORF">DTL70_09775</name>
</gene>
<dbReference type="EMBL" id="QOIN01000036">
    <property type="protein sequence ID" value="RCG25697.1"/>
    <property type="molecule type" value="Genomic_DNA"/>
</dbReference>
<dbReference type="CDD" id="cd06170">
    <property type="entry name" value="LuxR_C_like"/>
    <property type="match status" value="1"/>
</dbReference>